<dbReference type="InterPro" id="IPR017949">
    <property type="entry name" value="Thaumatin_CS"/>
</dbReference>
<dbReference type="InterPro" id="IPR001938">
    <property type="entry name" value="Thaumatin"/>
</dbReference>
<feature type="chain" id="PRO_5032889791" description="Thaumatin-like protein" evidence="1">
    <location>
        <begin position="24"/>
        <end position="192"/>
    </location>
</feature>
<dbReference type="InterPro" id="IPR037176">
    <property type="entry name" value="Osmotin/thaumatin-like_sf"/>
</dbReference>
<comment type="caution">
    <text evidence="2">The sequence shown here is derived from an EMBL/GenBank/DDBJ whole genome shotgun (WGS) entry which is preliminary data.</text>
</comment>
<dbReference type="PROSITE" id="PS51367">
    <property type="entry name" value="THAUMATIN_2"/>
    <property type="match status" value="1"/>
</dbReference>
<protein>
    <recommendedName>
        <fullName evidence="4">Thaumatin-like protein</fullName>
    </recommendedName>
</protein>
<keyword evidence="3" id="KW-1185">Reference proteome</keyword>
<dbReference type="SMART" id="SM00205">
    <property type="entry name" value="THN"/>
    <property type="match status" value="1"/>
</dbReference>
<evidence type="ECO:0000256" key="1">
    <source>
        <dbReference type="SAM" id="SignalP"/>
    </source>
</evidence>
<dbReference type="SUPFAM" id="SSF49870">
    <property type="entry name" value="Osmotin, thaumatin-like protein"/>
    <property type="match status" value="1"/>
</dbReference>
<dbReference type="Pfam" id="PF00314">
    <property type="entry name" value="Thaumatin"/>
    <property type="match status" value="1"/>
</dbReference>
<dbReference type="PROSITE" id="PS00316">
    <property type="entry name" value="THAUMATIN_1"/>
    <property type="match status" value="1"/>
</dbReference>
<evidence type="ECO:0008006" key="4">
    <source>
        <dbReference type="Google" id="ProtNLM"/>
    </source>
</evidence>
<proteinExistence type="predicted"/>
<dbReference type="PANTHER" id="PTHR31048">
    <property type="entry name" value="OS03G0233200 PROTEIN"/>
    <property type="match status" value="1"/>
</dbReference>
<dbReference type="Gene3D" id="2.60.110.10">
    <property type="entry name" value="Thaumatin"/>
    <property type="match status" value="1"/>
</dbReference>
<gene>
    <name evidence="2" type="ORF">NCGR_LOCUS67015</name>
</gene>
<organism evidence="2 3">
    <name type="scientific">Miscanthus lutarioriparius</name>
    <dbReference type="NCBI Taxonomy" id="422564"/>
    <lineage>
        <taxon>Eukaryota</taxon>
        <taxon>Viridiplantae</taxon>
        <taxon>Streptophyta</taxon>
        <taxon>Embryophyta</taxon>
        <taxon>Tracheophyta</taxon>
        <taxon>Spermatophyta</taxon>
        <taxon>Magnoliopsida</taxon>
        <taxon>Liliopsida</taxon>
        <taxon>Poales</taxon>
        <taxon>Poaceae</taxon>
        <taxon>PACMAD clade</taxon>
        <taxon>Panicoideae</taxon>
        <taxon>Andropogonodae</taxon>
        <taxon>Andropogoneae</taxon>
        <taxon>Saccharinae</taxon>
        <taxon>Miscanthus</taxon>
    </lineage>
</organism>
<feature type="signal peptide" evidence="1">
    <location>
        <begin position="1"/>
        <end position="23"/>
    </location>
</feature>
<keyword evidence="1" id="KW-0732">Signal</keyword>
<dbReference type="OrthoDB" id="430315at2759"/>
<dbReference type="PRINTS" id="PR00347">
    <property type="entry name" value="THAUMATIN"/>
</dbReference>
<dbReference type="AlphaFoldDB" id="A0A811SPD7"/>
<dbReference type="EMBL" id="CAJGYO010000632">
    <property type="protein sequence ID" value="CAD6342917.1"/>
    <property type="molecule type" value="Genomic_DNA"/>
</dbReference>
<name>A0A811SPD7_9POAL</name>
<evidence type="ECO:0000313" key="2">
    <source>
        <dbReference type="EMBL" id="CAD6342917.1"/>
    </source>
</evidence>
<accession>A0A811SPD7</accession>
<evidence type="ECO:0000313" key="3">
    <source>
        <dbReference type="Proteomes" id="UP000604825"/>
    </source>
</evidence>
<dbReference type="Proteomes" id="UP000604825">
    <property type="component" value="Unassembled WGS sequence"/>
</dbReference>
<reference evidence="2" key="1">
    <citation type="submission" date="2020-10" db="EMBL/GenBank/DDBJ databases">
        <authorList>
            <person name="Han B."/>
            <person name="Lu T."/>
            <person name="Zhao Q."/>
            <person name="Huang X."/>
            <person name="Zhao Y."/>
        </authorList>
    </citation>
    <scope>NUCLEOTIDE SEQUENCE</scope>
</reference>
<sequence length="192" mass="20277">MASTSMSSVLFLLVATFAASASAATFTVKNNCSSTVWPAAIPVGGGTQLEPGQTWTVDVLAGTTGRFWGRTGCSFVGGSGHCNTGDCAGALNCTVSGQPPTTLAEFSIGGTEDFYDISVIDGYNLPMAFSCSTGAGLVCTSPTCPEAYRFPTTIPRPWVQRQQQLPAHLLSMMRIEAAGGWWSRPRIFMWSI</sequence>